<dbReference type="Pfam" id="PF03575">
    <property type="entry name" value="Peptidase_S51"/>
    <property type="match status" value="1"/>
</dbReference>
<evidence type="ECO:0000256" key="3">
    <source>
        <dbReference type="ARBA" id="ARBA00022801"/>
    </source>
</evidence>
<evidence type="ECO:0000313" key="5">
    <source>
        <dbReference type="EMBL" id="QBF84078.1"/>
    </source>
</evidence>
<sequence length="215" mass="23477">MYLALLSQNTSTNGKQAIAQLIQHLSKNTDKRISELKLTYIASAPDATRQFFAPAAEFYKSVGINHIEYLEIEQPLNEAALAMLHQADIVHLSGGDTYRFLHWLKQQNLLPMLRELANNGTCLIGVSAGAMIMSPDIAQASLCGDENNIGLQDTCALGLIDKLFSPHASKSLDEQTQAKAFTKQLSHPVVLCSDDDAIVVTNDTVSYFGQPMIIG</sequence>
<name>A0A411PKN0_9GAMM</name>
<dbReference type="GO" id="GO:0006508">
    <property type="term" value="P:proteolysis"/>
    <property type="evidence" value="ECO:0007669"/>
    <property type="project" value="UniProtKB-KW"/>
</dbReference>
<dbReference type="Gene3D" id="3.40.50.880">
    <property type="match status" value="1"/>
</dbReference>
<dbReference type="GO" id="GO:0008236">
    <property type="term" value="F:serine-type peptidase activity"/>
    <property type="evidence" value="ECO:0007669"/>
    <property type="project" value="UniProtKB-KW"/>
</dbReference>
<keyword evidence="6" id="KW-1185">Reference proteome</keyword>
<comment type="similarity">
    <text evidence="1">Belongs to the peptidase S51 family.</text>
</comment>
<dbReference type="InterPro" id="IPR005320">
    <property type="entry name" value="Peptidase_S51"/>
</dbReference>
<dbReference type="EMBL" id="CP036200">
    <property type="protein sequence ID" value="QBF84078.1"/>
    <property type="molecule type" value="Genomic_DNA"/>
</dbReference>
<reference evidence="5 6" key="1">
    <citation type="submission" date="2019-02" db="EMBL/GenBank/DDBJ databases">
        <title>Shewanella sp. D4-2 isolated from Dokdo Island.</title>
        <authorList>
            <person name="Baek K."/>
        </authorList>
    </citation>
    <scope>NUCLEOTIDE SEQUENCE [LARGE SCALE GENOMIC DNA]</scope>
    <source>
        <strain evidence="5 6">D4-2</strain>
    </source>
</reference>
<gene>
    <name evidence="5" type="ORF">EXU30_16395</name>
</gene>
<dbReference type="PANTHER" id="PTHR20842:SF0">
    <property type="entry name" value="ALPHA-ASPARTYL DIPEPTIDASE"/>
    <property type="match status" value="1"/>
</dbReference>
<dbReference type="InterPro" id="IPR029062">
    <property type="entry name" value="Class_I_gatase-like"/>
</dbReference>
<dbReference type="RefSeq" id="WP_130601829.1">
    <property type="nucleotide sequence ID" value="NZ_CP036200.1"/>
</dbReference>
<evidence type="ECO:0000256" key="1">
    <source>
        <dbReference type="ARBA" id="ARBA00006534"/>
    </source>
</evidence>
<accession>A0A411PKN0</accession>
<evidence type="ECO:0000313" key="6">
    <source>
        <dbReference type="Proteomes" id="UP000291106"/>
    </source>
</evidence>
<organism evidence="5 6">
    <name type="scientific">Shewanella maritima</name>
    <dbReference type="NCBI Taxonomy" id="2520507"/>
    <lineage>
        <taxon>Bacteria</taxon>
        <taxon>Pseudomonadati</taxon>
        <taxon>Pseudomonadota</taxon>
        <taxon>Gammaproteobacteria</taxon>
        <taxon>Alteromonadales</taxon>
        <taxon>Shewanellaceae</taxon>
        <taxon>Shewanella</taxon>
    </lineage>
</organism>
<dbReference type="PANTHER" id="PTHR20842">
    <property type="entry name" value="PROTEASE S51 ALPHA-ASPARTYL DIPEPTIDASE"/>
    <property type="match status" value="1"/>
</dbReference>
<evidence type="ECO:0000256" key="2">
    <source>
        <dbReference type="ARBA" id="ARBA00022670"/>
    </source>
</evidence>
<dbReference type="SUPFAM" id="SSF52317">
    <property type="entry name" value="Class I glutamine amidotransferase-like"/>
    <property type="match status" value="1"/>
</dbReference>
<dbReference type="Proteomes" id="UP000291106">
    <property type="component" value="Chromosome"/>
</dbReference>
<evidence type="ECO:0000256" key="4">
    <source>
        <dbReference type="ARBA" id="ARBA00022825"/>
    </source>
</evidence>
<dbReference type="KEGG" id="smai:EXU30_16395"/>
<keyword evidence="3" id="KW-0378">Hydrolase</keyword>
<dbReference type="CDD" id="cd03129">
    <property type="entry name" value="GAT1_Peptidase_E_like"/>
    <property type="match status" value="1"/>
</dbReference>
<proteinExistence type="inferred from homology"/>
<keyword evidence="2" id="KW-0645">Protease</keyword>
<dbReference type="OrthoDB" id="3373764at2"/>
<dbReference type="AlphaFoldDB" id="A0A411PKN0"/>
<protein>
    <submittedName>
        <fullName evidence="5">Peptidase S51</fullName>
    </submittedName>
</protein>
<keyword evidence="4" id="KW-0720">Serine protease</keyword>